<protein>
    <submittedName>
        <fullName evidence="2">Uncharacterized protein</fullName>
    </submittedName>
</protein>
<dbReference type="AlphaFoldDB" id="A0A1J4JRT8"/>
<keyword evidence="3" id="KW-1185">Reference proteome</keyword>
<accession>A0A1J4JRT8</accession>
<dbReference type="EMBL" id="MLAK01000893">
    <property type="protein sequence ID" value="OHT01855.1"/>
    <property type="molecule type" value="Genomic_DNA"/>
</dbReference>
<gene>
    <name evidence="2" type="ORF">TRFO_07435</name>
</gene>
<evidence type="ECO:0000256" key="1">
    <source>
        <dbReference type="SAM" id="MobiDB-lite"/>
    </source>
</evidence>
<organism evidence="2 3">
    <name type="scientific">Tritrichomonas foetus</name>
    <dbReference type="NCBI Taxonomy" id="1144522"/>
    <lineage>
        <taxon>Eukaryota</taxon>
        <taxon>Metamonada</taxon>
        <taxon>Parabasalia</taxon>
        <taxon>Tritrichomonadida</taxon>
        <taxon>Tritrichomonadidae</taxon>
        <taxon>Tritrichomonas</taxon>
    </lineage>
</organism>
<feature type="region of interest" description="Disordered" evidence="1">
    <location>
        <begin position="1"/>
        <end position="41"/>
    </location>
</feature>
<evidence type="ECO:0000313" key="3">
    <source>
        <dbReference type="Proteomes" id="UP000179807"/>
    </source>
</evidence>
<reference evidence="2" key="1">
    <citation type="submission" date="2016-10" db="EMBL/GenBank/DDBJ databases">
        <authorList>
            <person name="Benchimol M."/>
            <person name="Almeida L.G."/>
            <person name="Vasconcelos A.T."/>
            <person name="Perreira-Neves A."/>
            <person name="Rosa I.A."/>
            <person name="Tasca T."/>
            <person name="Bogo M.R."/>
            <person name="de Souza W."/>
        </authorList>
    </citation>
    <scope>NUCLEOTIDE SEQUENCE [LARGE SCALE GENOMIC DNA]</scope>
    <source>
        <strain evidence="2">K</strain>
    </source>
</reference>
<dbReference type="RefSeq" id="XP_068354991.1">
    <property type="nucleotide sequence ID" value="XM_068493681.1"/>
</dbReference>
<comment type="caution">
    <text evidence="2">The sequence shown here is derived from an EMBL/GenBank/DDBJ whole genome shotgun (WGS) entry which is preliminary data.</text>
</comment>
<proteinExistence type="predicted"/>
<evidence type="ECO:0000313" key="2">
    <source>
        <dbReference type="EMBL" id="OHT01855.1"/>
    </source>
</evidence>
<name>A0A1J4JRT8_9EUKA</name>
<dbReference type="Proteomes" id="UP000179807">
    <property type="component" value="Unassembled WGS sequence"/>
</dbReference>
<dbReference type="GeneID" id="94828385"/>
<dbReference type="VEuPathDB" id="TrichDB:TRFO_07435"/>
<sequence length="405" mass="47601">MYARKKKTSFTLNPNDPLPKTPDADSQNDLRPPPKIFNPYREYSGYAPQTIKKMMKQKKEYEEECERIRTEHEIAVFEARQKGLIKSNEPDPIPIFPTYPKEKEDFLNSFQQPSSTRFYDYKCPDTRPPSCRSCKKTQNSERNMAHGCPCCNPSHYDEIKAEIRPSTRNGKFMYYQKNTNDNNICSYQTTYNKTSEMISPYKKEKNELPLQINASLWNIVDEPMTSSTRNYSNIENHQHAPLKTGRINSQDGRIPLMSEELKESERECQTRTELLVEKILHHEKSNEEKIIHERQKSSRNFNRSLNTRTKEIGVKSKQDWATTKLKERNGDNRRNISNNRVVVRTKKNTENKGSNKMKQNKENIDDLKALDELSKYDNKLYHMYKSSKKNPTLEIAFLMQQNEVS</sequence>